<organism evidence="4">
    <name type="scientific">candidate division WOR-3 bacterium</name>
    <dbReference type="NCBI Taxonomy" id="2052148"/>
    <lineage>
        <taxon>Bacteria</taxon>
        <taxon>Bacteria division WOR-3</taxon>
    </lineage>
</organism>
<evidence type="ECO:0000256" key="2">
    <source>
        <dbReference type="SAM" id="Phobius"/>
    </source>
</evidence>
<dbReference type="PANTHER" id="PTHR23150">
    <property type="entry name" value="SULFATASE MODIFYING FACTOR 1, 2"/>
    <property type="match status" value="1"/>
</dbReference>
<dbReference type="InterPro" id="IPR051043">
    <property type="entry name" value="Sulfatase_Mod_Factor_Kinase"/>
</dbReference>
<feature type="domain" description="TIR" evidence="3">
    <location>
        <begin position="1"/>
        <end position="135"/>
    </location>
</feature>
<dbReference type="InterPro" id="IPR042095">
    <property type="entry name" value="SUMF_sf"/>
</dbReference>
<keyword evidence="2" id="KW-0472">Membrane</keyword>
<keyword evidence="2" id="KW-1133">Transmembrane helix</keyword>
<dbReference type="Pfam" id="PF03781">
    <property type="entry name" value="FGE-sulfatase"/>
    <property type="match status" value="1"/>
</dbReference>
<gene>
    <name evidence="4" type="ORF">ENS41_02860</name>
</gene>
<sequence>MAQVFISYIEEDSNVAHAVAKGLELAGFTTWYYRRDTRPGVDHYQETAEQIGAAGAVIAVISADTPSSRQVRSELTYAHERGKPLIPILSGITHEKLEKHPWLNLILGGAVCIGVTSLTIDDRVQVVIRGLRDLGIHPDGHPPDGSSGPGQPARRRRRELLMVAVASVIVIAVALVFVLAGRREAHTPIGMVAQGRNAQGFGEFLWLKDSSVMIRIPAGEFVMGSPGDDISSNEHPQHGVFVGEFYVDKFEVTNRQYRRFCDETGRQYPDDPGFPDKSGYLLRYPDHPVVNVSWEDARAYALWADKRLPTEAEWEKAARGTDARTYPWGRSEPDGRKCNLADKNTDFTWSERDIDDGFACVAPVGAFPAGASPFGCLDMAGNVSEWCGDWYDAGYYGGSPARDPGGPLLGTERVVRGGSWLHAAVSQRCAVRYSYVPIFRADDLGFRCVATRSLQRE</sequence>
<dbReference type="PROSITE" id="PS50104">
    <property type="entry name" value="TIR"/>
    <property type="match status" value="1"/>
</dbReference>
<dbReference type="GO" id="GO:0120147">
    <property type="term" value="F:formylglycine-generating oxidase activity"/>
    <property type="evidence" value="ECO:0007669"/>
    <property type="project" value="TreeGrafter"/>
</dbReference>
<dbReference type="Gene3D" id="3.40.50.10140">
    <property type="entry name" value="Toll/interleukin-1 receptor homology (TIR) domain"/>
    <property type="match status" value="1"/>
</dbReference>
<dbReference type="SUPFAM" id="SSF56436">
    <property type="entry name" value="C-type lectin-like"/>
    <property type="match status" value="1"/>
</dbReference>
<feature type="transmembrane region" description="Helical" evidence="2">
    <location>
        <begin position="160"/>
        <end position="181"/>
    </location>
</feature>
<dbReference type="EMBL" id="DSUT01000051">
    <property type="protein sequence ID" value="HGK27876.1"/>
    <property type="molecule type" value="Genomic_DNA"/>
</dbReference>
<dbReference type="Gene3D" id="3.90.1580.10">
    <property type="entry name" value="paralog of FGE (formylglycine-generating enzyme)"/>
    <property type="match status" value="1"/>
</dbReference>
<comment type="caution">
    <text evidence="4">The sequence shown here is derived from an EMBL/GenBank/DDBJ whole genome shotgun (WGS) entry which is preliminary data.</text>
</comment>
<dbReference type="InterPro" id="IPR035897">
    <property type="entry name" value="Toll_tir_struct_dom_sf"/>
</dbReference>
<accession>A0A7C4GCK4</accession>
<evidence type="ECO:0000256" key="1">
    <source>
        <dbReference type="SAM" id="MobiDB-lite"/>
    </source>
</evidence>
<evidence type="ECO:0000259" key="3">
    <source>
        <dbReference type="PROSITE" id="PS50104"/>
    </source>
</evidence>
<dbReference type="PANTHER" id="PTHR23150:SF19">
    <property type="entry name" value="FORMYLGLYCINE-GENERATING ENZYME"/>
    <property type="match status" value="1"/>
</dbReference>
<dbReference type="AlphaFoldDB" id="A0A7C4GCK4"/>
<reference evidence="4" key="1">
    <citation type="journal article" date="2020" name="mSystems">
        <title>Genome- and Community-Level Interaction Insights into Carbon Utilization and Element Cycling Functions of Hydrothermarchaeota in Hydrothermal Sediment.</title>
        <authorList>
            <person name="Zhou Z."/>
            <person name="Liu Y."/>
            <person name="Xu W."/>
            <person name="Pan J."/>
            <person name="Luo Z.H."/>
            <person name="Li M."/>
        </authorList>
    </citation>
    <scope>NUCLEOTIDE SEQUENCE [LARGE SCALE GENOMIC DNA]</scope>
    <source>
        <strain evidence="4">SpSt-488</strain>
    </source>
</reference>
<protein>
    <submittedName>
        <fullName evidence="4">TIR domain-containing protein</fullName>
    </submittedName>
</protein>
<evidence type="ECO:0000313" key="4">
    <source>
        <dbReference type="EMBL" id="HGK27876.1"/>
    </source>
</evidence>
<name>A0A7C4GCK4_UNCW3</name>
<keyword evidence="2" id="KW-0812">Transmembrane</keyword>
<proteinExistence type="predicted"/>
<feature type="region of interest" description="Disordered" evidence="1">
    <location>
        <begin position="135"/>
        <end position="154"/>
    </location>
</feature>
<dbReference type="SUPFAM" id="SSF52200">
    <property type="entry name" value="Toll/Interleukin receptor TIR domain"/>
    <property type="match status" value="1"/>
</dbReference>
<dbReference type="Pfam" id="PF13676">
    <property type="entry name" value="TIR_2"/>
    <property type="match status" value="1"/>
</dbReference>
<dbReference type="InterPro" id="IPR005532">
    <property type="entry name" value="SUMF_dom"/>
</dbReference>
<dbReference type="InterPro" id="IPR000157">
    <property type="entry name" value="TIR_dom"/>
</dbReference>
<dbReference type="GO" id="GO:0007165">
    <property type="term" value="P:signal transduction"/>
    <property type="evidence" value="ECO:0007669"/>
    <property type="project" value="InterPro"/>
</dbReference>
<dbReference type="InterPro" id="IPR016187">
    <property type="entry name" value="CTDL_fold"/>
</dbReference>